<protein>
    <submittedName>
        <fullName evidence="1">Uncharacterized protein</fullName>
    </submittedName>
</protein>
<dbReference type="VEuPathDB" id="FungiDB:PC110_g21809"/>
<name>A0A8T1GQ56_9STRA</name>
<dbReference type="AlphaFoldDB" id="A0A8T1GQ56"/>
<proteinExistence type="predicted"/>
<dbReference type="Proteomes" id="UP000697107">
    <property type="component" value="Unassembled WGS sequence"/>
</dbReference>
<evidence type="ECO:0000313" key="2">
    <source>
        <dbReference type="Proteomes" id="UP000697107"/>
    </source>
</evidence>
<comment type="caution">
    <text evidence="1">The sequence shown here is derived from an EMBL/GenBank/DDBJ whole genome shotgun (WGS) entry which is preliminary data.</text>
</comment>
<gene>
    <name evidence="1" type="ORF">PC118_g630</name>
</gene>
<evidence type="ECO:0000313" key="1">
    <source>
        <dbReference type="EMBL" id="KAG2999862.1"/>
    </source>
</evidence>
<reference evidence="1" key="1">
    <citation type="submission" date="2018-10" db="EMBL/GenBank/DDBJ databases">
        <title>Effector identification in a new, highly contiguous assembly of the strawberry crown rot pathogen Phytophthora cactorum.</title>
        <authorList>
            <person name="Armitage A.D."/>
            <person name="Nellist C.F."/>
            <person name="Bates H."/>
            <person name="Vickerstaff R.J."/>
            <person name="Harrison R.J."/>
        </authorList>
    </citation>
    <scope>NUCLEOTIDE SEQUENCE</scope>
    <source>
        <strain evidence="1">P415</strain>
    </source>
</reference>
<organism evidence="1 2">
    <name type="scientific">Phytophthora cactorum</name>
    <dbReference type="NCBI Taxonomy" id="29920"/>
    <lineage>
        <taxon>Eukaryota</taxon>
        <taxon>Sar</taxon>
        <taxon>Stramenopiles</taxon>
        <taxon>Oomycota</taxon>
        <taxon>Peronosporomycetes</taxon>
        <taxon>Peronosporales</taxon>
        <taxon>Peronosporaceae</taxon>
        <taxon>Phytophthora</taxon>
    </lineage>
</organism>
<sequence length="197" mass="22152">MERMLEAFKTNTTPAQAMKFSTVPKDTRRSWSEHYMYLVAVSEACGGGANYLVLNNIVQYASVELRTVLMVKVEAARTDYLQQAEVLAHFDQSWGLEPSRHRNLGREVVAAVGEHCNQETRACHGRGEVVHLRAACPDRGRGREPDLTLAVCDESTAVEETWIQAASERRVLVGRGRVVRELRGRVHTAEWCGAEYH</sequence>
<dbReference type="EMBL" id="RCML01000006">
    <property type="protein sequence ID" value="KAG2999862.1"/>
    <property type="molecule type" value="Genomic_DNA"/>
</dbReference>
<accession>A0A8T1GQ56</accession>